<keyword evidence="2" id="KW-0732">Signal</keyword>
<evidence type="ECO:0000313" key="3">
    <source>
        <dbReference type="EMBL" id="PYH42018.1"/>
    </source>
</evidence>
<protein>
    <recommendedName>
        <fullName evidence="5">Secreted protein</fullName>
    </recommendedName>
</protein>
<keyword evidence="4" id="KW-1185">Reference proteome</keyword>
<dbReference type="Proteomes" id="UP000248349">
    <property type="component" value="Unassembled WGS sequence"/>
</dbReference>
<feature type="signal peptide" evidence="2">
    <location>
        <begin position="1"/>
        <end position="24"/>
    </location>
</feature>
<feature type="compositionally biased region" description="Basic and acidic residues" evidence="1">
    <location>
        <begin position="98"/>
        <end position="114"/>
    </location>
</feature>
<name>A0A318ZPH4_9EURO</name>
<dbReference type="GeneID" id="37071802"/>
<evidence type="ECO:0000256" key="2">
    <source>
        <dbReference type="SAM" id="SignalP"/>
    </source>
</evidence>
<reference evidence="3 4" key="1">
    <citation type="submission" date="2016-12" db="EMBL/GenBank/DDBJ databases">
        <title>The genomes of Aspergillus section Nigri reveals drivers in fungal speciation.</title>
        <authorList>
            <consortium name="DOE Joint Genome Institute"/>
            <person name="Vesth T.C."/>
            <person name="Nybo J."/>
            <person name="Theobald S."/>
            <person name="Brandl J."/>
            <person name="Frisvad J.C."/>
            <person name="Nielsen K.F."/>
            <person name="Lyhne E.K."/>
            <person name="Kogle M.E."/>
            <person name="Kuo A."/>
            <person name="Riley R."/>
            <person name="Clum A."/>
            <person name="Nolan M."/>
            <person name="Lipzen A."/>
            <person name="Salamov A."/>
            <person name="Henrissat B."/>
            <person name="Wiebenga A."/>
            <person name="De Vries R.P."/>
            <person name="Grigoriev I.V."/>
            <person name="Mortensen U.H."/>
            <person name="Andersen M.R."/>
            <person name="Baker S.E."/>
        </authorList>
    </citation>
    <scope>NUCLEOTIDE SEQUENCE [LARGE SCALE GENOMIC DNA]</scope>
    <source>
        <strain evidence="3 4">JOP 1030-1</strain>
    </source>
</reference>
<dbReference type="AlphaFoldDB" id="A0A318ZPH4"/>
<dbReference type="EMBL" id="KZ821256">
    <property type="protein sequence ID" value="PYH42018.1"/>
    <property type="molecule type" value="Genomic_DNA"/>
</dbReference>
<evidence type="ECO:0008006" key="5">
    <source>
        <dbReference type="Google" id="ProtNLM"/>
    </source>
</evidence>
<evidence type="ECO:0000256" key="1">
    <source>
        <dbReference type="SAM" id="MobiDB-lite"/>
    </source>
</evidence>
<feature type="region of interest" description="Disordered" evidence="1">
    <location>
        <begin position="98"/>
        <end position="124"/>
    </location>
</feature>
<sequence>MLPEYTCSLEYLLLLTLHLPSAIELPVPCTLTIKHETRFRDILVSKQGTLIHQQQGCRTLSTNPSSKYATHMVIAHRQTQRRETPRIVPSCLKGLKMESESGYRSEPYQNDKIHGQPALKFSTQ</sequence>
<dbReference type="RefSeq" id="XP_025428000.1">
    <property type="nucleotide sequence ID" value="XM_025570574.1"/>
</dbReference>
<organism evidence="3 4">
    <name type="scientific">Aspergillus saccharolyticus JOP 1030-1</name>
    <dbReference type="NCBI Taxonomy" id="1450539"/>
    <lineage>
        <taxon>Eukaryota</taxon>
        <taxon>Fungi</taxon>
        <taxon>Dikarya</taxon>
        <taxon>Ascomycota</taxon>
        <taxon>Pezizomycotina</taxon>
        <taxon>Eurotiomycetes</taxon>
        <taxon>Eurotiomycetidae</taxon>
        <taxon>Eurotiales</taxon>
        <taxon>Aspergillaceae</taxon>
        <taxon>Aspergillus</taxon>
        <taxon>Aspergillus subgen. Circumdati</taxon>
    </lineage>
</organism>
<accession>A0A318ZPH4</accession>
<gene>
    <name evidence="3" type="ORF">BP01DRAFT_143329</name>
</gene>
<evidence type="ECO:0000313" key="4">
    <source>
        <dbReference type="Proteomes" id="UP000248349"/>
    </source>
</evidence>
<proteinExistence type="predicted"/>
<feature type="chain" id="PRO_5016397925" description="Secreted protein" evidence="2">
    <location>
        <begin position="25"/>
        <end position="124"/>
    </location>
</feature>